<organism evidence="1 2">
    <name type="scientific">Artomyces pyxidatus</name>
    <dbReference type="NCBI Taxonomy" id="48021"/>
    <lineage>
        <taxon>Eukaryota</taxon>
        <taxon>Fungi</taxon>
        <taxon>Dikarya</taxon>
        <taxon>Basidiomycota</taxon>
        <taxon>Agaricomycotina</taxon>
        <taxon>Agaricomycetes</taxon>
        <taxon>Russulales</taxon>
        <taxon>Auriscalpiaceae</taxon>
        <taxon>Artomyces</taxon>
    </lineage>
</organism>
<evidence type="ECO:0000313" key="1">
    <source>
        <dbReference type="EMBL" id="KAI0065034.1"/>
    </source>
</evidence>
<name>A0ACB8T831_9AGAM</name>
<accession>A0ACB8T831</accession>
<reference evidence="1" key="2">
    <citation type="journal article" date="2022" name="New Phytol.">
        <title>Evolutionary transition to the ectomycorrhizal habit in the genomes of a hyperdiverse lineage of mushroom-forming fungi.</title>
        <authorList>
            <person name="Looney B."/>
            <person name="Miyauchi S."/>
            <person name="Morin E."/>
            <person name="Drula E."/>
            <person name="Courty P.E."/>
            <person name="Kohler A."/>
            <person name="Kuo A."/>
            <person name="LaButti K."/>
            <person name="Pangilinan J."/>
            <person name="Lipzen A."/>
            <person name="Riley R."/>
            <person name="Andreopoulos W."/>
            <person name="He G."/>
            <person name="Johnson J."/>
            <person name="Nolan M."/>
            <person name="Tritt A."/>
            <person name="Barry K.W."/>
            <person name="Grigoriev I.V."/>
            <person name="Nagy L.G."/>
            <person name="Hibbett D."/>
            <person name="Henrissat B."/>
            <person name="Matheny P.B."/>
            <person name="Labbe J."/>
            <person name="Martin F.M."/>
        </authorList>
    </citation>
    <scope>NUCLEOTIDE SEQUENCE</scope>
    <source>
        <strain evidence="1">HHB10654</strain>
    </source>
</reference>
<comment type="caution">
    <text evidence="1">The sequence shown here is derived from an EMBL/GenBank/DDBJ whole genome shotgun (WGS) entry which is preliminary data.</text>
</comment>
<sequence>MESIVGIDETLPIAEVHNIYPSIDPHNHYAAQTYSGKVVLITGASRGIGLETALQYARSGASLSLASRQQATLDDSKNAIIKELPNAQVITIVTDVKDVKQAEAAVKATIAHYGKLDILIANAGKVRPMDKPFSEKDPVGWWEILEINLRGVYNFVHFAIPELQKTKGKILVISSAAAHLRIPAASEYVVSKFALNRFAEFVALENPDIKVFTIHPGVVDTAMARESLAPIPPQDPVALPAATILYLTSGKADYLSGRYVSVNWDLSIVERDWKEKIIKQNGLVNKLYIPN</sequence>
<protein>
    <submittedName>
        <fullName evidence="1">NAD-P-binding protein</fullName>
    </submittedName>
</protein>
<dbReference type="Proteomes" id="UP000814140">
    <property type="component" value="Unassembled WGS sequence"/>
</dbReference>
<gene>
    <name evidence="1" type="ORF">BV25DRAFT_1913680</name>
</gene>
<keyword evidence="2" id="KW-1185">Reference proteome</keyword>
<reference evidence="1" key="1">
    <citation type="submission" date="2021-03" db="EMBL/GenBank/DDBJ databases">
        <authorList>
            <consortium name="DOE Joint Genome Institute"/>
            <person name="Ahrendt S."/>
            <person name="Looney B.P."/>
            <person name="Miyauchi S."/>
            <person name="Morin E."/>
            <person name="Drula E."/>
            <person name="Courty P.E."/>
            <person name="Chicoki N."/>
            <person name="Fauchery L."/>
            <person name="Kohler A."/>
            <person name="Kuo A."/>
            <person name="Labutti K."/>
            <person name="Pangilinan J."/>
            <person name="Lipzen A."/>
            <person name="Riley R."/>
            <person name="Andreopoulos W."/>
            <person name="He G."/>
            <person name="Johnson J."/>
            <person name="Barry K.W."/>
            <person name="Grigoriev I.V."/>
            <person name="Nagy L."/>
            <person name="Hibbett D."/>
            <person name="Henrissat B."/>
            <person name="Matheny P.B."/>
            <person name="Labbe J."/>
            <person name="Martin F."/>
        </authorList>
    </citation>
    <scope>NUCLEOTIDE SEQUENCE</scope>
    <source>
        <strain evidence="1">HHB10654</strain>
    </source>
</reference>
<evidence type="ECO:0000313" key="2">
    <source>
        <dbReference type="Proteomes" id="UP000814140"/>
    </source>
</evidence>
<dbReference type="EMBL" id="MU277196">
    <property type="protein sequence ID" value="KAI0065034.1"/>
    <property type="molecule type" value="Genomic_DNA"/>
</dbReference>
<proteinExistence type="predicted"/>